<keyword evidence="1" id="KW-0597">Phosphoprotein</keyword>
<feature type="active site" description="Phosphoserine intermediate" evidence="2">
    <location>
        <position position="85"/>
    </location>
</feature>
<keyword evidence="3" id="KW-0460">Magnesium</keyword>
<keyword evidence="3" id="KW-0862">Zinc</keyword>
<dbReference type="Gene3D" id="3.40.720.10">
    <property type="entry name" value="Alkaline Phosphatase, subunit A"/>
    <property type="match status" value="1"/>
</dbReference>
<feature type="binding site" evidence="3">
    <location>
        <position position="423"/>
    </location>
    <ligand>
        <name>Zn(2+)</name>
        <dbReference type="ChEBI" id="CHEBI:29105"/>
        <label>2</label>
    </ligand>
</feature>
<dbReference type="SMART" id="SM00098">
    <property type="entry name" value="alkPPc"/>
    <property type="match status" value="1"/>
</dbReference>
<feature type="binding site" evidence="3">
    <location>
        <position position="327"/>
    </location>
    <ligand>
        <name>Zn(2+)</name>
        <dbReference type="ChEBI" id="CHEBI:29105"/>
        <label>2</label>
    </ligand>
</feature>
<organism evidence="6 7">
    <name type="scientific">Lysinibacillus pakistanensis</name>
    <dbReference type="NCBI Taxonomy" id="759811"/>
    <lineage>
        <taxon>Bacteria</taxon>
        <taxon>Bacillati</taxon>
        <taxon>Bacillota</taxon>
        <taxon>Bacilli</taxon>
        <taxon>Bacillales</taxon>
        <taxon>Bacillaceae</taxon>
        <taxon>Lysinibacillus</taxon>
    </lineage>
</organism>
<feature type="binding site" evidence="3">
    <location>
        <position position="284"/>
    </location>
    <ligand>
        <name>Zn(2+)</name>
        <dbReference type="ChEBI" id="CHEBI:29105"/>
        <label>2</label>
    </ligand>
</feature>
<accession>A0AAX3WV66</accession>
<feature type="signal peptide" evidence="5">
    <location>
        <begin position="1"/>
        <end position="24"/>
    </location>
</feature>
<dbReference type="Gene3D" id="1.10.60.40">
    <property type="match status" value="1"/>
</dbReference>
<evidence type="ECO:0000256" key="5">
    <source>
        <dbReference type="SAM" id="SignalP"/>
    </source>
</evidence>
<dbReference type="GO" id="GO:0004035">
    <property type="term" value="F:alkaline phosphatase activity"/>
    <property type="evidence" value="ECO:0007669"/>
    <property type="project" value="UniProtKB-EC"/>
</dbReference>
<dbReference type="AlphaFoldDB" id="A0AAX3WV66"/>
<dbReference type="PANTHER" id="PTHR11596:SF5">
    <property type="entry name" value="ALKALINE PHOSPHATASE"/>
    <property type="match status" value="1"/>
</dbReference>
<dbReference type="GO" id="GO:0046872">
    <property type="term" value="F:metal ion binding"/>
    <property type="evidence" value="ECO:0007669"/>
    <property type="project" value="UniProtKB-KW"/>
</dbReference>
<feature type="binding site" evidence="3">
    <location>
        <position position="288"/>
    </location>
    <ligand>
        <name>Zn(2+)</name>
        <dbReference type="ChEBI" id="CHEBI:29105"/>
        <label>2</label>
    </ligand>
</feature>
<dbReference type="Proteomes" id="UP001178322">
    <property type="component" value="Chromosome"/>
</dbReference>
<reference evidence="6" key="1">
    <citation type="submission" date="2023-05" db="EMBL/GenBank/DDBJ databases">
        <title>Comparative genomics of Bacillaceae isolates and their secondary metabolite potential.</title>
        <authorList>
            <person name="Song L."/>
            <person name="Nielsen L.J."/>
            <person name="Mohite O."/>
            <person name="Xu X."/>
            <person name="Weber T."/>
            <person name="Kovacs A.T."/>
        </authorList>
    </citation>
    <scope>NUCLEOTIDE SEQUENCE</scope>
    <source>
        <strain evidence="6">LY1</strain>
    </source>
</reference>
<dbReference type="RefSeq" id="WP_283869449.1">
    <property type="nucleotide sequence ID" value="NZ_CP126101.1"/>
</dbReference>
<dbReference type="PANTHER" id="PTHR11596">
    <property type="entry name" value="ALKALINE PHOSPHATASE"/>
    <property type="match status" value="1"/>
</dbReference>
<dbReference type="EMBL" id="CP126101">
    <property type="protein sequence ID" value="WHY50818.1"/>
    <property type="molecule type" value="Genomic_DNA"/>
</dbReference>
<sequence>MKYLLKWRSWVIASAMIFSATNIALPQVQAAKVTQPANVIMMVMDGSSNNAVTLSRWYKGSNLALDAILTGAVRTYSAESALTDSAPAATALATGHKSNRKFVGVLPAIVNSPGLAQLAKDDATRPVANVLEGAKQQGMATGLISTSEIQHATPAGFSAHVKNRSQYDDIAEQQVYQDIDVVLGGGFASLIPGATKNARKDGENLVNVLKEKNYDIVKTRDELLKSTSSKIWGSFAPNALAYNIDRPITSASEPTLAEMTSKAIQTLKQHDKGFFLFVEGSKVDWAAHANDTIGIISEILAFDEAVQKALDFAKVDGHTMVIAVTDHGNSGITMGNTNTTKTYASMPVSAFIDPLKKAKMTLEGALSRLKQDQSNMIEVAALYGLTNLSKDERTTLTASRNVSKEMGQMLAKRANIGFTTGGHTGEDVFLYSFGPSTITGLVENTEIAYAMAQFMSFDLNKLTKDLYIPATKAFTEKGYTTKIDLTDKENPKFIAQKKDITLTIPVNKNIMIYEQASSNMTKTYTFDTINVYNGTDFYVSKKVLDAVN</sequence>
<comment type="cofactor">
    <cofactor evidence="3">
        <name>Mg(2+)</name>
        <dbReference type="ChEBI" id="CHEBI:18420"/>
    </cofactor>
    <text evidence="3">Binds 1 Mg(2+) ion.</text>
</comment>
<comment type="similarity">
    <text evidence="4">Belongs to the alkaline phosphatase family.</text>
</comment>
<keyword evidence="6" id="KW-0378">Hydrolase</keyword>
<proteinExistence type="inferred from homology"/>
<dbReference type="InterPro" id="IPR017850">
    <property type="entry name" value="Alkaline_phosphatase_core_sf"/>
</dbReference>
<evidence type="ECO:0000313" key="6">
    <source>
        <dbReference type="EMBL" id="WHY50818.1"/>
    </source>
</evidence>
<protein>
    <submittedName>
        <fullName evidence="6">Alkaline phosphatase</fullName>
        <ecNumber evidence="6">3.1.3.1</ecNumber>
    </submittedName>
</protein>
<feature type="binding site" evidence="3">
    <location>
        <position position="151"/>
    </location>
    <ligand>
        <name>Mg(2+)</name>
        <dbReference type="ChEBI" id="CHEBI:18420"/>
    </ligand>
</feature>
<feature type="binding site" evidence="3">
    <location>
        <position position="326"/>
    </location>
    <ligand>
        <name>Zn(2+)</name>
        <dbReference type="ChEBI" id="CHEBI:29105"/>
        <label>2</label>
    </ligand>
</feature>
<evidence type="ECO:0000256" key="4">
    <source>
        <dbReference type="RuleBase" id="RU003946"/>
    </source>
</evidence>
<dbReference type="SUPFAM" id="SSF53649">
    <property type="entry name" value="Alkaline phosphatase-like"/>
    <property type="match status" value="1"/>
</dbReference>
<feature type="binding site" evidence="3">
    <location>
        <position position="279"/>
    </location>
    <ligand>
        <name>Mg(2+)</name>
        <dbReference type="ChEBI" id="CHEBI:18420"/>
    </ligand>
</feature>
<evidence type="ECO:0000256" key="3">
    <source>
        <dbReference type="PIRSR" id="PIRSR601952-2"/>
    </source>
</evidence>
<dbReference type="CDD" id="cd16012">
    <property type="entry name" value="ALP"/>
    <property type="match status" value="1"/>
</dbReference>
<keyword evidence="3" id="KW-0479">Metal-binding</keyword>
<feature type="binding site" evidence="3">
    <location>
        <position position="153"/>
    </location>
    <ligand>
        <name>Mg(2+)</name>
        <dbReference type="ChEBI" id="CHEBI:18420"/>
    </ligand>
</feature>
<evidence type="ECO:0000313" key="7">
    <source>
        <dbReference type="Proteomes" id="UP001178322"/>
    </source>
</evidence>
<name>A0AAX3WV66_9BACI</name>
<keyword evidence="5" id="KW-0732">Signal</keyword>
<dbReference type="Pfam" id="PF00245">
    <property type="entry name" value="Alk_phosphatase"/>
    <property type="match status" value="1"/>
</dbReference>
<feature type="binding site" evidence="3">
    <location>
        <position position="45"/>
    </location>
    <ligand>
        <name>Zn(2+)</name>
        <dbReference type="ChEBI" id="CHEBI:29105"/>
        <label>2</label>
    </ligand>
</feature>
<gene>
    <name evidence="6" type="ORF">QNH24_21395</name>
</gene>
<evidence type="ECO:0000256" key="2">
    <source>
        <dbReference type="PIRSR" id="PIRSR601952-1"/>
    </source>
</evidence>
<evidence type="ECO:0000256" key="1">
    <source>
        <dbReference type="ARBA" id="ARBA00022553"/>
    </source>
</evidence>
<comment type="cofactor">
    <cofactor evidence="3">
        <name>Zn(2+)</name>
        <dbReference type="ChEBI" id="CHEBI:29105"/>
    </cofactor>
    <text evidence="3">Binds 2 Zn(2+) ions.</text>
</comment>
<feature type="chain" id="PRO_5043746750" evidence="5">
    <location>
        <begin position="25"/>
        <end position="548"/>
    </location>
</feature>
<dbReference type="EC" id="3.1.3.1" evidence="6"/>
<dbReference type="PRINTS" id="PR00113">
    <property type="entry name" value="ALKPHPHTASE"/>
</dbReference>
<dbReference type="InterPro" id="IPR001952">
    <property type="entry name" value="Alkaline_phosphatase"/>
</dbReference>
<feature type="binding site" evidence="3">
    <location>
        <position position="45"/>
    </location>
    <ligand>
        <name>Mg(2+)</name>
        <dbReference type="ChEBI" id="CHEBI:18420"/>
    </ligand>
</feature>